<proteinExistence type="predicted"/>
<dbReference type="SUPFAM" id="SSF53756">
    <property type="entry name" value="UDP-Glycosyltransferase/glycogen phosphorylase"/>
    <property type="match status" value="1"/>
</dbReference>
<dbReference type="Gene3D" id="3.40.50.2000">
    <property type="entry name" value="Glycogen Phosphorylase B"/>
    <property type="match status" value="2"/>
</dbReference>
<keyword evidence="4" id="KW-1185">Reference proteome</keyword>
<dbReference type="CDD" id="cd03814">
    <property type="entry name" value="GT4-like"/>
    <property type="match status" value="1"/>
</dbReference>
<sequence>MKIAIFTDTFTPQVNGVARTFQLFVDYLDEQGIEYRLFVPETKEEDLFSNQIHRFTSVPFYLYPECRFSFPKMSHIRRQLEEFQPDLIHIATPFNIGLSGLYYGKKLNIPIVGSYHTHFDRYLKYYDLQFLSKWIWKYMRWFHQSFRTTFVPSVETKHELLKHGFHDVGIWSRGVDCKKFKPLQDAEPLRSRYNIKAPHILSYVGRLAPEKDLHTLMEAAEQLPDHIKDQVHWLIVGDGPMANDMKKQAPDNMSFTGYLNGENLAEVYGASSLFVFPSTTETFGNVVLESLACGTPAIGARAGGVQEIISHNQTGFLCNPGEVDEFVASISNAVDNESELKRMSYEAREYALKRSWSSIFEDLLDQYEKALQLEERSVAL</sequence>
<gene>
    <name evidence="3" type="ORF">N782_17225</name>
</gene>
<accession>A0A0A2TE06</accession>
<dbReference type="AlphaFoldDB" id="A0A0A2TE06"/>
<dbReference type="InterPro" id="IPR001296">
    <property type="entry name" value="Glyco_trans_1"/>
</dbReference>
<dbReference type="PANTHER" id="PTHR45947">
    <property type="entry name" value="SULFOQUINOVOSYL TRANSFERASE SQD2"/>
    <property type="match status" value="1"/>
</dbReference>
<protein>
    <submittedName>
        <fullName evidence="3">Glycosyl transferase</fullName>
    </submittedName>
</protein>
<dbReference type="InterPro" id="IPR028098">
    <property type="entry name" value="Glyco_trans_4-like_N"/>
</dbReference>
<evidence type="ECO:0000259" key="1">
    <source>
        <dbReference type="Pfam" id="PF00534"/>
    </source>
</evidence>
<comment type="caution">
    <text evidence="3">The sequence shown here is derived from an EMBL/GenBank/DDBJ whole genome shotgun (WGS) entry which is preliminary data.</text>
</comment>
<dbReference type="InterPro" id="IPR050194">
    <property type="entry name" value="Glycosyltransferase_grp1"/>
</dbReference>
<reference evidence="3 4" key="1">
    <citation type="journal article" date="2015" name="Stand. Genomic Sci.">
        <title>High quality draft genome sequence of the moderately halophilic bacterium Pontibacillus yanchengensis Y32(T) and comparison among Pontibacillus genomes.</title>
        <authorList>
            <person name="Huang J."/>
            <person name="Qiao Z.X."/>
            <person name="Tang J.W."/>
            <person name="Wang G."/>
        </authorList>
    </citation>
    <scope>NUCLEOTIDE SEQUENCE [LARGE SCALE GENOMIC DNA]</scope>
    <source>
        <strain evidence="3 4">Y32</strain>
    </source>
</reference>
<keyword evidence="3" id="KW-0808">Transferase</keyword>
<evidence type="ECO:0000259" key="2">
    <source>
        <dbReference type="Pfam" id="PF13439"/>
    </source>
</evidence>
<dbReference type="Pfam" id="PF13439">
    <property type="entry name" value="Glyco_transf_4"/>
    <property type="match status" value="1"/>
</dbReference>
<organism evidence="3 4">
    <name type="scientific">Pontibacillus yanchengensis Y32</name>
    <dbReference type="NCBI Taxonomy" id="1385514"/>
    <lineage>
        <taxon>Bacteria</taxon>
        <taxon>Bacillati</taxon>
        <taxon>Bacillota</taxon>
        <taxon>Bacilli</taxon>
        <taxon>Bacillales</taxon>
        <taxon>Bacillaceae</taxon>
        <taxon>Pontibacillus</taxon>
    </lineage>
</organism>
<evidence type="ECO:0000313" key="3">
    <source>
        <dbReference type="EMBL" id="KGP74077.1"/>
    </source>
</evidence>
<feature type="domain" description="Glycosyltransferase subfamily 4-like N-terminal" evidence="2">
    <location>
        <begin position="14"/>
        <end position="178"/>
    </location>
</feature>
<dbReference type="PANTHER" id="PTHR45947:SF3">
    <property type="entry name" value="SULFOQUINOVOSYL TRANSFERASE SQD2"/>
    <property type="match status" value="1"/>
</dbReference>
<dbReference type="eggNOG" id="COG0438">
    <property type="taxonomic scope" value="Bacteria"/>
</dbReference>
<dbReference type="OrthoDB" id="9802525at2"/>
<dbReference type="GO" id="GO:0016758">
    <property type="term" value="F:hexosyltransferase activity"/>
    <property type="evidence" value="ECO:0007669"/>
    <property type="project" value="TreeGrafter"/>
</dbReference>
<dbReference type="STRING" id="1385514.N782_17225"/>
<dbReference type="EMBL" id="AVBF01000005">
    <property type="protein sequence ID" value="KGP74077.1"/>
    <property type="molecule type" value="Genomic_DNA"/>
</dbReference>
<dbReference type="RefSeq" id="WP_036816034.1">
    <property type="nucleotide sequence ID" value="NZ_AVBF01000005.1"/>
</dbReference>
<feature type="domain" description="Glycosyl transferase family 1" evidence="1">
    <location>
        <begin position="193"/>
        <end position="349"/>
    </location>
</feature>
<dbReference type="Proteomes" id="UP000030147">
    <property type="component" value="Unassembled WGS sequence"/>
</dbReference>
<evidence type="ECO:0000313" key="4">
    <source>
        <dbReference type="Proteomes" id="UP000030147"/>
    </source>
</evidence>
<dbReference type="Pfam" id="PF00534">
    <property type="entry name" value="Glycos_transf_1"/>
    <property type="match status" value="1"/>
</dbReference>
<name>A0A0A2TE06_9BACI</name>